<evidence type="ECO:0000313" key="2">
    <source>
        <dbReference type="Proteomes" id="UP001057452"/>
    </source>
</evidence>
<evidence type="ECO:0000313" key="1">
    <source>
        <dbReference type="EMBL" id="KAI4831720.1"/>
    </source>
</evidence>
<proteinExistence type="predicted"/>
<dbReference type="Proteomes" id="UP001057452">
    <property type="component" value="Chromosome 2"/>
</dbReference>
<dbReference type="EMBL" id="CM043786">
    <property type="protein sequence ID" value="KAI4831720.1"/>
    <property type="molecule type" value="Genomic_DNA"/>
</dbReference>
<accession>A0ACB9XY94</accession>
<reference evidence="1" key="1">
    <citation type="submission" date="2022-05" db="EMBL/GenBank/DDBJ databases">
        <title>Chromosome-level genome of Chaenocephalus aceratus.</title>
        <authorList>
            <person name="Park H."/>
        </authorList>
    </citation>
    <scope>NUCLEOTIDE SEQUENCE</scope>
    <source>
        <strain evidence="1">KU_202001</strain>
    </source>
</reference>
<comment type="caution">
    <text evidence="1">The sequence shown here is derived from an EMBL/GenBank/DDBJ whole genome shotgun (WGS) entry which is preliminary data.</text>
</comment>
<sequence>EFVTKDKAETSLCEKETPGRKRFARKDNDEETIRDKEEETELQLLAVFIGPRCPE</sequence>
<feature type="non-terminal residue" evidence="1">
    <location>
        <position position="55"/>
    </location>
</feature>
<organism evidence="1 2">
    <name type="scientific">Chaenocephalus aceratus</name>
    <name type="common">Blackfin icefish</name>
    <name type="synonym">Chaenichthys aceratus</name>
    <dbReference type="NCBI Taxonomy" id="36190"/>
    <lineage>
        <taxon>Eukaryota</taxon>
        <taxon>Metazoa</taxon>
        <taxon>Chordata</taxon>
        <taxon>Craniata</taxon>
        <taxon>Vertebrata</taxon>
        <taxon>Euteleostomi</taxon>
        <taxon>Actinopterygii</taxon>
        <taxon>Neopterygii</taxon>
        <taxon>Teleostei</taxon>
        <taxon>Neoteleostei</taxon>
        <taxon>Acanthomorphata</taxon>
        <taxon>Eupercaria</taxon>
        <taxon>Perciformes</taxon>
        <taxon>Notothenioidei</taxon>
        <taxon>Channichthyidae</taxon>
        <taxon>Chaenocephalus</taxon>
    </lineage>
</organism>
<keyword evidence="2" id="KW-1185">Reference proteome</keyword>
<feature type="non-terminal residue" evidence="1">
    <location>
        <position position="1"/>
    </location>
</feature>
<gene>
    <name evidence="1" type="ORF">KUCAC02_001249</name>
</gene>
<name>A0ACB9XY94_CHAAC</name>
<protein>
    <submittedName>
        <fullName evidence="1">Uncharacterized protein</fullName>
    </submittedName>
</protein>